<dbReference type="NCBIfam" id="NF041518">
    <property type="entry name" value="choice_anch_Q"/>
    <property type="match status" value="1"/>
</dbReference>
<proteinExistence type="predicted"/>
<dbReference type="SUPFAM" id="SSF51126">
    <property type="entry name" value="Pectin lyase-like"/>
    <property type="match status" value="1"/>
</dbReference>
<dbReference type="InterPro" id="IPR059226">
    <property type="entry name" value="Choice_anch_Q_dom"/>
</dbReference>
<name>A0A0F8ZGD5_9ZZZZ</name>
<evidence type="ECO:0000313" key="2">
    <source>
        <dbReference type="EMBL" id="KKK92828.1"/>
    </source>
</evidence>
<gene>
    <name evidence="2" type="ORF">LCGC14_2699020</name>
</gene>
<protein>
    <submittedName>
        <fullName evidence="2">Uncharacterized protein</fullName>
    </submittedName>
</protein>
<dbReference type="InterPro" id="IPR012334">
    <property type="entry name" value="Pectin_lyas_fold"/>
</dbReference>
<comment type="caution">
    <text evidence="2">The sequence shown here is derived from an EMBL/GenBank/DDBJ whole genome shotgun (WGS) entry which is preliminary data.</text>
</comment>
<accession>A0A0F8ZGD5</accession>
<feature type="region of interest" description="Disordered" evidence="1">
    <location>
        <begin position="61"/>
        <end position="83"/>
    </location>
</feature>
<reference evidence="2" key="1">
    <citation type="journal article" date="2015" name="Nature">
        <title>Complex archaea that bridge the gap between prokaryotes and eukaryotes.</title>
        <authorList>
            <person name="Spang A."/>
            <person name="Saw J.H."/>
            <person name="Jorgensen S.L."/>
            <person name="Zaremba-Niedzwiedzka K."/>
            <person name="Martijn J."/>
            <person name="Lind A.E."/>
            <person name="van Eijk R."/>
            <person name="Schleper C."/>
            <person name="Guy L."/>
            <person name="Ettema T.J."/>
        </authorList>
    </citation>
    <scope>NUCLEOTIDE SEQUENCE</scope>
</reference>
<dbReference type="Gene3D" id="2.160.20.10">
    <property type="entry name" value="Single-stranded right-handed beta-helix, Pectin lyase-like"/>
    <property type="match status" value="1"/>
</dbReference>
<dbReference type="EMBL" id="LAZR01048041">
    <property type="protein sequence ID" value="KKK92828.1"/>
    <property type="molecule type" value="Genomic_DNA"/>
</dbReference>
<sequence>DHNLIHGFRDYEDEIKGNQFIEGDPLFLNLKAFDFHLQQNSIAIDAASPLLAPTYDLDGNTRPQGDGFDVGAYEYTGSQTDMH</sequence>
<dbReference type="InterPro" id="IPR011050">
    <property type="entry name" value="Pectin_lyase_fold/virulence"/>
</dbReference>
<evidence type="ECO:0000256" key="1">
    <source>
        <dbReference type="SAM" id="MobiDB-lite"/>
    </source>
</evidence>
<dbReference type="AlphaFoldDB" id="A0A0F8ZGD5"/>
<feature type="non-terminal residue" evidence="2">
    <location>
        <position position="1"/>
    </location>
</feature>
<organism evidence="2">
    <name type="scientific">marine sediment metagenome</name>
    <dbReference type="NCBI Taxonomy" id="412755"/>
    <lineage>
        <taxon>unclassified sequences</taxon>
        <taxon>metagenomes</taxon>
        <taxon>ecological metagenomes</taxon>
    </lineage>
</organism>